<dbReference type="InterPro" id="IPR000719">
    <property type="entry name" value="Prot_kinase_dom"/>
</dbReference>
<dbReference type="Proteomes" id="UP001221142">
    <property type="component" value="Unassembled WGS sequence"/>
</dbReference>
<dbReference type="PANTHER" id="PTHR24356">
    <property type="entry name" value="SERINE/THREONINE-PROTEIN KINASE"/>
    <property type="match status" value="1"/>
</dbReference>
<keyword evidence="11" id="KW-1185">Reference proteome</keyword>
<dbReference type="PROSITE" id="PS50011">
    <property type="entry name" value="PROTEIN_KINASE_DOM"/>
    <property type="match status" value="1"/>
</dbReference>
<evidence type="ECO:0000256" key="6">
    <source>
        <dbReference type="ARBA" id="ARBA00022840"/>
    </source>
</evidence>
<keyword evidence="3" id="KW-0808">Transferase</keyword>
<dbReference type="Gene3D" id="1.10.510.10">
    <property type="entry name" value="Transferase(Phosphotransferase) domain 1"/>
    <property type="match status" value="1"/>
</dbReference>
<dbReference type="InterPro" id="IPR050236">
    <property type="entry name" value="Ser_Thr_kinase_AGC"/>
</dbReference>
<keyword evidence="6" id="KW-0067">ATP-binding</keyword>
<dbReference type="SMART" id="SM00220">
    <property type="entry name" value="S_TKc"/>
    <property type="match status" value="1"/>
</dbReference>
<dbReference type="SUPFAM" id="SSF56112">
    <property type="entry name" value="Protein kinase-like (PK-like)"/>
    <property type="match status" value="1"/>
</dbReference>
<evidence type="ECO:0000313" key="10">
    <source>
        <dbReference type="EMBL" id="KAJ7646790.1"/>
    </source>
</evidence>
<dbReference type="GO" id="GO:0005524">
    <property type="term" value="F:ATP binding"/>
    <property type="evidence" value="ECO:0007669"/>
    <property type="project" value="UniProtKB-KW"/>
</dbReference>
<dbReference type="PROSITE" id="PS00108">
    <property type="entry name" value="PROTEIN_KINASE_ST"/>
    <property type="match status" value="1"/>
</dbReference>
<evidence type="ECO:0000259" key="9">
    <source>
        <dbReference type="PROSITE" id="PS50011"/>
    </source>
</evidence>
<dbReference type="Pfam" id="PF00069">
    <property type="entry name" value="Pkinase"/>
    <property type="match status" value="1"/>
</dbReference>
<dbReference type="GO" id="GO:0035556">
    <property type="term" value="P:intracellular signal transduction"/>
    <property type="evidence" value="ECO:0007669"/>
    <property type="project" value="TreeGrafter"/>
</dbReference>
<sequence>MQAIHQRGILHRDLKSSNLILGVDGHLQIIDFGIARTFDEPDSKQFPAWHDLKNRGTDAFPMLWVGKDNPHSSSRWCGTKAYMCAQIQMGTDYSYNADIWSFGVVLYEWLAAGEVPDFYFDDFEEDRPEVQWSPVPKSVLNDSAMLSFLKKIFSVNYRQRFEDYGELKAHPMWGPQQYVQSA</sequence>
<feature type="domain" description="Protein kinase" evidence="9">
    <location>
        <begin position="1"/>
        <end position="173"/>
    </location>
</feature>
<proteinExistence type="predicted"/>
<keyword evidence="2" id="KW-0723">Serine/threonine-protein kinase</keyword>
<comment type="catalytic activity">
    <reaction evidence="7">
        <text>L-threonyl-[protein] + ATP = O-phospho-L-threonyl-[protein] + ADP + H(+)</text>
        <dbReference type="Rhea" id="RHEA:46608"/>
        <dbReference type="Rhea" id="RHEA-COMP:11060"/>
        <dbReference type="Rhea" id="RHEA-COMP:11605"/>
        <dbReference type="ChEBI" id="CHEBI:15378"/>
        <dbReference type="ChEBI" id="CHEBI:30013"/>
        <dbReference type="ChEBI" id="CHEBI:30616"/>
        <dbReference type="ChEBI" id="CHEBI:61977"/>
        <dbReference type="ChEBI" id="CHEBI:456216"/>
        <dbReference type="EC" id="2.7.11.1"/>
    </reaction>
</comment>
<dbReference type="InterPro" id="IPR011009">
    <property type="entry name" value="Kinase-like_dom_sf"/>
</dbReference>
<evidence type="ECO:0000256" key="7">
    <source>
        <dbReference type="ARBA" id="ARBA00047899"/>
    </source>
</evidence>
<dbReference type="GO" id="GO:0004674">
    <property type="term" value="F:protein serine/threonine kinase activity"/>
    <property type="evidence" value="ECO:0007669"/>
    <property type="project" value="UniProtKB-KW"/>
</dbReference>
<protein>
    <recommendedName>
        <fullName evidence="1">non-specific serine/threonine protein kinase</fullName>
        <ecNumber evidence="1">2.7.11.1</ecNumber>
    </recommendedName>
</protein>
<evidence type="ECO:0000256" key="2">
    <source>
        <dbReference type="ARBA" id="ARBA00022527"/>
    </source>
</evidence>
<dbReference type="EMBL" id="JARKIF010000002">
    <property type="protein sequence ID" value="KAJ7646790.1"/>
    <property type="molecule type" value="Genomic_DNA"/>
</dbReference>
<accession>A0AAD7FZX7</accession>
<dbReference type="PANTHER" id="PTHR24356:SF1">
    <property type="entry name" value="SERINE_THREONINE-PROTEIN KINASE GREATWALL"/>
    <property type="match status" value="1"/>
</dbReference>
<evidence type="ECO:0000313" key="11">
    <source>
        <dbReference type="Proteomes" id="UP001221142"/>
    </source>
</evidence>
<gene>
    <name evidence="10" type="ORF">FB45DRAFT_891406</name>
</gene>
<reference evidence="10" key="1">
    <citation type="submission" date="2023-03" db="EMBL/GenBank/DDBJ databases">
        <title>Massive genome expansion in bonnet fungi (Mycena s.s.) driven by repeated elements and novel gene families across ecological guilds.</title>
        <authorList>
            <consortium name="Lawrence Berkeley National Laboratory"/>
            <person name="Harder C.B."/>
            <person name="Miyauchi S."/>
            <person name="Viragh M."/>
            <person name="Kuo A."/>
            <person name="Thoen E."/>
            <person name="Andreopoulos B."/>
            <person name="Lu D."/>
            <person name="Skrede I."/>
            <person name="Drula E."/>
            <person name="Henrissat B."/>
            <person name="Morin E."/>
            <person name="Kohler A."/>
            <person name="Barry K."/>
            <person name="LaButti K."/>
            <person name="Morin E."/>
            <person name="Salamov A."/>
            <person name="Lipzen A."/>
            <person name="Mereny Z."/>
            <person name="Hegedus B."/>
            <person name="Baldrian P."/>
            <person name="Stursova M."/>
            <person name="Weitz H."/>
            <person name="Taylor A."/>
            <person name="Grigoriev I.V."/>
            <person name="Nagy L.G."/>
            <person name="Martin F."/>
            <person name="Kauserud H."/>
        </authorList>
    </citation>
    <scope>NUCLEOTIDE SEQUENCE</scope>
    <source>
        <strain evidence="10">9284</strain>
    </source>
</reference>
<keyword evidence="5 10" id="KW-0418">Kinase</keyword>
<dbReference type="EC" id="2.7.11.1" evidence="1"/>
<dbReference type="InterPro" id="IPR008271">
    <property type="entry name" value="Ser/Thr_kinase_AS"/>
</dbReference>
<evidence type="ECO:0000256" key="8">
    <source>
        <dbReference type="ARBA" id="ARBA00048679"/>
    </source>
</evidence>
<evidence type="ECO:0000256" key="4">
    <source>
        <dbReference type="ARBA" id="ARBA00022741"/>
    </source>
</evidence>
<keyword evidence="4" id="KW-0547">Nucleotide-binding</keyword>
<comment type="caution">
    <text evidence="10">The sequence shown here is derived from an EMBL/GenBank/DDBJ whole genome shotgun (WGS) entry which is preliminary data.</text>
</comment>
<evidence type="ECO:0000256" key="1">
    <source>
        <dbReference type="ARBA" id="ARBA00012513"/>
    </source>
</evidence>
<evidence type="ECO:0000256" key="5">
    <source>
        <dbReference type="ARBA" id="ARBA00022777"/>
    </source>
</evidence>
<comment type="catalytic activity">
    <reaction evidence="8">
        <text>L-seryl-[protein] + ATP = O-phospho-L-seryl-[protein] + ADP + H(+)</text>
        <dbReference type="Rhea" id="RHEA:17989"/>
        <dbReference type="Rhea" id="RHEA-COMP:9863"/>
        <dbReference type="Rhea" id="RHEA-COMP:11604"/>
        <dbReference type="ChEBI" id="CHEBI:15378"/>
        <dbReference type="ChEBI" id="CHEBI:29999"/>
        <dbReference type="ChEBI" id="CHEBI:30616"/>
        <dbReference type="ChEBI" id="CHEBI:83421"/>
        <dbReference type="ChEBI" id="CHEBI:456216"/>
        <dbReference type="EC" id="2.7.11.1"/>
    </reaction>
</comment>
<evidence type="ECO:0000256" key="3">
    <source>
        <dbReference type="ARBA" id="ARBA00022679"/>
    </source>
</evidence>
<dbReference type="AlphaFoldDB" id="A0AAD7FZX7"/>
<organism evidence="10 11">
    <name type="scientific">Roridomyces roridus</name>
    <dbReference type="NCBI Taxonomy" id="1738132"/>
    <lineage>
        <taxon>Eukaryota</taxon>
        <taxon>Fungi</taxon>
        <taxon>Dikarya</taxon>
        <taxon>Basidiomycota</taxon>
        <taxon>Agaricomycotina</taxon>
        <taxon>Agaricomycetes</taxon>
        <taxon>Agaricomycetidae</taxon>
        <taxon>Agaricales</taxon>
        <taxon>Marasmiineae</taxon>
        <taxon>Mycenaceae</taxon>
        <taxon>Roridomyces</taxon>
    </lineage>
</organism>
<name>A0AAD7FZX7_9AGAR</name>